<dbReference type="Pfam" id="PF00912">
    <property type="entry name" value="Transgly"/>
    <property type="match status" value="1"/>
</dbReference>
<feature type="active site" description="Acyl-ester intermediate; for transpeptidase activity" evidence="24">
    <location>
        <position position="464"/>
    </location>
</feature>
<protein>
    <recommendedName>
        <fullName evidence="6 22">Penicillin-binding protein 1B</fullName>
        <shortName evidence="23">PBP-1b</shortName>
        <shortName evidence="23">PBP1b</shortName>
    </recommendedName>
    <alternativeName>
        <fullName evidence="19 23">Murein polymerase</fullName>
    </alternativeName>
</protein>
<keyword evidence="26" id="KW-0812">Transmembrane</keyword>
<dbReference type="GO" id="GO:0009252">
    <property type="term" value="P:peptidoglycan biosynthetic process"/>
    <property type="evidence" value="ECO:0007669"/>
    <property type="project" value="UniProtKB-UniRule"/>
</dbReference>
<evidence type="ECO:0000256" key="22">
    <source>
        <dbReference type="NCBIfam" id="TIGR02071"/>
    </source>
</evidence>
<keyword evidence="15 26" id="KW-0472">Membrane</keyword>
<dbReference type="SUPFAM" id="SSF56601">
    <property type="entry name" value="beta-lactamase/transpeptidase-like"/>
    <property type="match status" value="1"/>
</dbReference>
<dbReference type="GO" id="GO:0005886">
    <property type="term" value="C:plasma membrane"/>
    <property type="evidence" value="ECO:0007669"/>
    <property type="project" value="UniProtKB-SubCell"/>
</dbReference>
<evidence type="ECO:0000256" key="16">
    <source>
        <dbReference type="ARBA" id="ARBA00023251"/>
    </source>
</evidence>
<evidence type="ECO:0000313" key="30">
    <source>
        <dbReference type="EMBL" id="OOR88057.1"/>
    </source>
</evidence>
<keyword evidence="13 23" id="KW-0133">Cell shape</keyword>
<dbReference type="NCBIfam" id="TIGR02071">
    <property type="entry name" value="PBP_1b"/>
    <property type="match status" value="1"/>
</dbReference>
<name>A0A1S9ZXD3_9GAMM</name>
<evidence type="ECO:0000256" key="15">
    <source>
        <dbReference type="ARBA" id="ARBA00023136"/>
    </source>
</evidence>
<dbReference type="GO" id="GO:0030288">
    <property type="term" value="C:outer membrane-bounded periplasmic space"/>
    <property type="evidence" value="ECO:0007669"/>
    <property type="project" value="TreeGrafter"/>
</dbReference>
<evidence type="ECO:0000256" key="6">
    <source>
        <dbReference type="ARBA" id="ARBA00018637"/>
    </source>
</evidence>
<dbReference type="Pfam" id="PF00905">
    <property type="entry name" value="Transpeptidase"/>
    <property type="match status" value="1"/>
</dbReference>
<evidence type="ECO:0000256" key="25">
    <source>
        <dbReference type="SAM" id="MobiDB-lite"/>
    </source>
</evidence>
<dbReference type="OrthoDB" id="9766909at2"/>
<evidence type="ECO:0000313" key="31">
    <source>
        <dbReference type="EMBL" id="STZ10006.1"/>
    </source>
</evidence>
<proteinExistence type="inferred from homology"/>
<keyword evidence="10 23" id="KW-0328">Glycosyltransferase</keyword>
<keyword evidence="26" id="KW-1133">Transmembrane helix</keyword>
<dbReference type="InterPro" id="IPR012338">
    <property type="entry name" value="Beta-lactam/transpept-like"/>
</dbReference>
<evidence type="ECO:0000256" key="23">
    <source>
        <dbReference type="PIRNR" id="PIRNR002799"/>
    </source>
</evidence>
<comment type="function">
    <text evidence="1 23">Cell wall formation. Synthesis of cross-linked peptidoglycan from the lipid intermediates. The enzyme has a penicillin-insensitive transglycosylase N-terminal domain (formation of linear glycan strands) and a penicillin-sensitive transpeptidase C-terminal domain (cross-linking of the peptide subunits).</text>
</comment>
<dbReference type="Gene3D" id="1.10.3810.10">
    <property type="entry name" value="Biosynthetic peptidoglycan transglycosylase-like"/>
    <property type="match status" value="1"/>
</dbReference>
<keyword evidence="11 23" id="KW-0808">Transferase</keyword>
<dbReference type="Proteomes" id="UP000190435">
    <property type="component" value="Unassembled WGS sequence"/>
</dbReference>
<feature type="region of interest" description="Disordered" evidence="25">
    <location>
        <begin position="788"/>
        <end position="815"/>
    </location>
</feature>
<dbReference type="InterPro" id="IPR050396">
    <property type="entry name" value="Glycosyltr_51/Transpeptidase"/>
</dbReference>
<dbReference type="InterPro" id="IPR028166">
    <property type="entry name" value="UB2H"/>
</dbReference>
<dbReference type="UniPathway" id="UPA00219"/>
<comment type="pathway">
    <text evidence="3 23">Cell wall biogenesis; peptidoglycan biosynthesis.</text>
</comment>
<evidence type="ECO:0000256" key="18">
    <source>
        <dbReference type="ARBA" id="ARBA00023316"/>
    </source>
</evidence>
<organism evidence="30 32">
    <name type="scientific">Moraxella caviae</name>
    <dbReference type="NCBI Taxonomy" id="34060"/>
    <lineage>
        <taxon>Bacteria</taxon>
        <taxon>Pseudomonadati</taxon>
        <taxon>Pseudomonadota</taxon>
        <taxon>Gammaproteobacteria</taxon>
        <taxon>Moraxellales</taxon>
        <taxon>Moraxellaceae</taxon>
        <taxon>Moraxella</taxon>
    </lineage>
</organism>
<keyword evidence="7" id="KW-1003">Cell membrane</keyword>
<dbReference type="GO" id="GO:0008360">
    <property type="term" value="P:regulation of cell shape"/>
    <property type="evidence" value="ECO:0007669"/>
    <property type="project" value="UniProtKB-UniRule"/>
</dbReference>
<feature type="transmembrane region" description="Helical" evidence="26">
    <location>
        <begin position="12"/>
        <end position="37"/>
    </location>
</feature>
<evidence type="ECO:0000256" key="7">
    <source>
        <dbReference type="ARBA" id="ARBA00022475"/>
    </source>
</evidence>
<evidence type="ECO:0000256" key="24">
    <source>
        <dbReference type="PIRSR" id="PIRSR002799-1"/>
    </source>
</evidence>
<dbReference type="InterPro" id="IPR036950">
    <property type="entry name" value="PBP_transglycosylase"/>
</dbReference>
<evidence type="ECO:0000256" key="12">
    <source>
        <dbReference type="ARBA" id="ARBA00022801"/>
    </source>
</evidence>
<evidence type="ECO:0000256" key="19">
    <source>
        <dbReference type="ARBA" id="ARBA00032454"/>
    </source>
</evidence>
<dbReference type="InterPro" id="IPR001460">
    <property type="entry name" value="PCN-bd_Tpept"/>
</dbReference>
<dbReference type="FunFam" id="1.10.3810.10:FF:000001">
    <property type="entry name" value="Penicillin-binding protein 1A"/>
    <property type="match status" value="1"/>
</dbReference>
<comment type="similarity">
    <text evidence="4 23">In the C-terminal section; belongs to the transpeptidase family.</text>
</comment>
<evidence type="ECO:0000256" key="8">
    <source>
        <dbReference type="ARBA" id="ARBA00022645"/>
    </source>
</evidence>
<evidence type="ECO:0000256" key="13">
    <source>
        <dbReference type="ARBA" id="ARBA00022960"/>
    </source>
</evidence>
<comment type="subcellular location">
    <subcellularLocation>
        <location evidence="2">Cell membrane</location>
    </subcellularLocation>
</comment>
<feature type="domain" description="Penicillin-binding protein transpeptidase" evidence="27">
    <location>
        <begin position="430"/>
        <end position="661"/>
    </location>
</feature>
<evidence type="ECO:0000256" key="11">
    <source>
        <dbReference type="ARBA" id="ARBA00022679"/>
    </source>
</evidence>
<keyword evidence="12" id="KW-0378">Hydrolase</keyword>
<feature type="active site" description="Proton donor; for transglycosylase activity" evidence="24">
    <location>
        <position position="189"/>
    </location>
</feature>
<reference evidence="31 33" key="2">
    <citation type="submission" date="2018-06" db="EMBL/GenBank/DDBJ databases">
        <authorList>
            <consortium name="Pathogen Informatics"/>
            <person name="Doyle S."/>
        </authorList>
    </citation>
    <scope>NUCLEOTIDE SEQUENCE [LARGE SCALE GENOMIC DNA]</scope>
    <source>
        <strain evidence="31 33">NCTC10293</strain>
    </source>
</reference>
<keyword evidence="8" id="KW-0121">Carboxypeptidase</keyword>
<evidence type="ECO:0000259" key="29">
    <source>
        <dbReference type="Pfam" id="PF14814"/>
    </source>
</evidence>
<evidence type="ECO:0000256" key="9">
    <source>
        <dbReference type="ARBA" id="ARBA00022670"/>
    </source>
</evidence>
<gene>
    <name evidence="31" type="primary">mrcB</name>
    <name evidence="30" type="ORF">B0181_08865</name>
    <name evidence="31" type="ORF">NCTC10293_00327</name>
</gene>
<evidence type="ECO:0000256" key="21">
    <source>
        <dbReference type="ARBA" id="ARBA00049902"/>
    </source>
</evidence>
<evidence type="ECO:0000256" key="14">
    <source>
        <dbReference type="ARBA" id="ARBA00022984"/>
    </source>
</evidence>
<accession>A0A1S9ZXD3</accession>
<evidence type="ECO:0000313" key="32">
    <source>
        <dbReference type="Proteomes" id="UP000190435"/>
    </source>
</evidence>
<dbReference type="NCBIfam" id="TIGR02074">
    <property type="entry name" value="PBP_1a_fam"/>
    <property type="match status" value="1"/>
</dbReference>
<comment type="catalytic activity">
    <reaction evidence="21">
        <text>[GlcNAc-(1-&gt;4)-Mur2Ac(oyl-L-Ala-gamma-D-Glu-L-Lys-D-Ala-D-Ala)](n)-di-trans,octa-cis-undecaprenyl diphosphate + beta-D-GlcNAc-(1-&gt;4)-Mur2Ac(oyl-L-Ala-gamma-D-Glu-L-Lys-D-Ala-D-Ala)-di-trans,octa-cis-undecaprenyl diphosphate = [GlcNAc-(1-&gt;4)-Mur2Ac(oyl-L-Ala-gamma-D-Glu-L-Lys-D-Ala-D-Ala)](n+1)-di-trans,octa-cis-undecaprenyl diphosphate + di-trans,octa-cis-undecaprenyl diphosphate + H(+)</text>
        <dbReference type="Rhea" id="RHEA:23708"/>
        <dbReference type="Rhea" id="RHEA-COMP:9602"/>
        <dbReference type="Rhea" id="RHEA-COMP:9603"/>
        <dbReference type="ChEBI" id="CHEBI:15378"/>
        <dbReference type="ChEBI" id="CHEBI:58405"/>
        <dbReference type="ChEBI" id="CHEBI:60033"/>
        <dbReference type="ChEBI" id="CHEBI:78435"/>
        <dbReference type="EC" id="2.4.99.28"/>
    </reaction>
</comment>
<dbReference type="Pfam" id="PF14814">
    <property type="entry name" value="UB2H"/>
    <property type="match status" value="1"/>
</dbReference>
<evidence type="ECO:0000256" key="3">
    <source>
        <dbReference type="ARBA" id="ARBA00004752"/>
    </source>
</evidence>
<evidence type="ECO:0000313" key="33">
    <source>
        <dbReference type="Proteomes" id="UP000255279"/>
    </source>
</evidence>
<feature type="domain" description="Bifunctional transglycosylase second" evidence="29">
    <location>
        <begin position="66"/>
        <end position="153"/>
    </location>
</feature>
<dbReference type="STRING" id="34060.B0181_08865"/>
<keyword evidence="32" id="KW-1185">Reference proteome</keyword>
<dbReference type="InterPro" id="IPR001264">
    <property type="entry name" value="Glyco_trans_51"/>
</dbReference>
<dbReference type="SUPFAM" id="SSF53955">
    <property type="entry name" value="Lysozyme-like"/>
    <property type="match status" value="1"/>
</dbReference>
<comment type="similarity">
    <text evidence="5 23">In the N-terminal section; belongs to the glycosyltransferase 51 family.</text>
</comment>
<keyword evidence="16" id="KW-0046">Antibiotic resistance</keyword>
<dbReference type="AlphaFoldDB" id="A0A1S9ZXD3"/>
<evidence type="ECO:0000259" key="27">
    <source>
        <dbReference type="Pfam" id="PF00905"/>
    </source>
</evidence>
<keyword evidence="18 23" id="KW-0961">Cell wall biogenesis/degradation</keyword>
<dbReference type="Proteomes" id="UP000255279">
    <property type="component" value="Unassembled WGS sequence"/>
</dbReference>
<dbReference type="PANTHER" id="PTHR32282:SF11">
    <property type="entry name" value="PENICILLIN-BINDING PROTEIN 1B"/>
    <property type="match status" value="1"/>
</dbReference>
<dbReference type="GO" id="GO:0009274">
    <property type="term" value="C:peptidoglycan-based cell wall"/>
    <property type="evidence" value="ECO:0007669"/>
    <property type="project" value="UniProtKB-UniRule"/>
</dbReference>
<dbReference type="EMBL" id="UGQE01000001">
    <property type="protein sequence ID" value="STZ10006.1"/>
    <property type="molecule type" value="Genomic_DNA"/>
</dbReference>
<dbReference type="GO" id="GO:0008955">
    <property type="term" value="F:peptidoglycan glycosyltransferase activity"/>
    <property type="evidence" value="ECO:0007669"/>
    <property type="project" value="UniProtKB-UniRule"/>
</dbReference>
<dbReference type="InterPro" id="IPR011813">
    <property type="entry name" value="PBP_1b"/>
</dbReference>
<dbReference type="RefSeq" id="WP_078277148.1">
    <property type="nucleotide sequence ID" value="NZ_CAACXO010000057.1"/>
</dbReference>
<keyword evidence="9" id="KW-0645">Protease</keyword>
<reference evidence="30 32" key="1">
    <citation type="submission" date="2017-02" db="EMBL/GenBank/DDBJ databases">
        <title>Draft genome sequence of Moraxella caviae CCUG 355 type strain.</title>
        <authorList>
            <person name="Engstrom-Jakobsson H."/>
            <person name="Salva-Serra F."/>
            <person name="Thorell K."/>
            <person name="Gonzales-Siles L."/>
            <person name="Karlsson R."/>
            <person name="Boulund F."/>
            <person name="Engstrand L."/>
            <person name="Moore E."/>
        </authorList>
    </citation>
    <scope>NUCLEOTIDE SEQUENCE [LARGE SCALE GENOMIC DNA]</scope>
    <source>
        <strain evidence="30 32">CCUG 355</strain>
    </source>
</reference>
<dbReference type="GO" id="GO:0071555">
    <property type="term" value="P:cell wall organization"/>
    <property type="evidence" value="ECO:0007669"/>
    <property type="project" value="UniProtKB-UniRule"/>
</dbReference>
<evidence type="ECO:0000256" key="1">
    <source>
        <dbReference type="ARBA" id="ARBA00002624"/>
    </source>
</evidence>
<comment type="catalytic activity">
    <reaction evidence="20">
        <text>Preferential cleavage: (Ac)2-L-Lys-D-Ala-|-D-Ala. Also transpeptidation of peptidyl-alanyl moieties that are N-acyl substituents of D-alanine.</text>
        <dbReference type="EC" id="3.4.16.4"/>
    </reaction>
</comment>
<dbReference type="PANTHER" id="PTHR32282">
    <property type="entry name" value="BINDING PROTEIN TRANSPEPTIDASE, PUTATIVE-RELATED"/>
    <property type="match status" value="1"/>
</dbReference>
<evidence type="ECO:0000256" key="26">
    <source>
        <dbReference type="SAM" id="Phobius"/>
    </source>
</evidence>
<dbReference type="PIRSF" id="PIRSF002799">
    <property type="entry name" value="PBP_1b"/>
    <property type="match status" value="1"/>
</dbReference>
<evidence type="ECO:0000256" key="5">
    <source>
        <dbReference type="ARBA" id="ARBA00007739"/>
    </source>
</evidence>
<feature type="domain" description="Glycosyl transferase family 51" evidence="28">
    <location>
        <begin position="165"/>
        <end position="335"/>
    </location>
</feature>
<dbReference type="Gene3D" id="3.40.710.10">
    <property type="entry name" value="DD-peptidase/beta-lactamase superfamily"/>
    <property type="match status" value="1"/>
</dbReference>
<dbReference type="Gene3D" id="3.30.2060.10">
    <property type="entry name" value="Penicillin-binding protein 1b domain"/>
    <property type="match status" value="1"/>
</dbReference>
<keyword evidence="17" id="KW-0511">Multifunctional enzyme</keyword>
<dbReference type="GO" id="GO:0006508">
    <property type="term" value="P:proteolysis"/>
    <property type="evidence" value="ECO:0007669"/>
    <property type="project" value="UniProtKB-KW"/>
</dbReference>
<evidence type="ECO:0000259" key="28">
    <source>
        <dbReference type="Pfam" id="PF00912"/>
    </source>
</evidence>
<evidence type="ECO:0000256" key="20">
    <source>
        <dbReference type="ARBA" id="ARBA00034000"/>
    </source>
</evidence>
<evidence type="ECO:0000256" key="2">
    <source>
        <dbReference type="ARBA" id="ARBA00004236"/>
    </source>
</evidence>
<dbReference type="GO" id="GO:0046677">
    <property type="term" value="P:response to antibiotic"/>
    <property type="evidence" value="ECO:0007669"/>
    <property type="project" value="UniProtKB-UniRule"/>
</dbReference>
<dbReference type="GO" id="GO:0009002">
    <property type="term" value="F:serine-type D-Ala-D-Ala carboxypeptidase activity"/>
    <property type="evidence" value="ECO:0007669"/>
    <property type="project" value="UniProtKB-EC"/>
</dbReference>
<dbReference type="InterPro" id="IPR023346">
    <property type="entry name" value="Lysozyme-like_dom_sf"/>
</dbReference>
<evidence type="ECO:0000256" key="17">
    <source>
        <dbReference type="ARBA" id="ARBA00023268"/>
    </source>
</evidence>
<evidence type="ECO:0000256" key="10">
    <source>
        <dbReference type="ARBA" id="ARBA00022676"/>
    </source>
</evidence>
<sequence>MNPIHRRHAHQRGFVVAFILWIVVITLLVLAALYVYFLNNTIINKFENRKWDIPATVYSRPLTMSVGAPIDANDLTAWLNLLNYDKISANKAQKSIKQGSYYQSGDTFTIYTRGFNYGDGDNEARQIIKVHFTDNHIARLQSSEPNTSGIVRLEPVKIGGIYPENNEDRLLLTAGNVPRPLVDALIATEDRAFYEHFGVSIRGTARALLANATGKSTQGGSTITQQLIKNFYLSQERTLKRKANEAVMAILLEQRYSKNDILLAYLNEINLGQNGNRSVNGFGIAAQFYFNKPLSELRLDQHALLVGIAKGPSYYNPRKHAERAKNRRDTVLHNMLVTGKISQSDYEKAISMPLDVVKTPTIAKPRFPDFMDVLHRELKSYYRTEDLQNAGLRIISTLDPLAQTAADKAVEVELGKLNRGRKTKLESALVSADPHTGELVAIVGSGGDFTGFNRAVDAKRQVGSLLKPVIYLTALQSGRYQLTTPVDDSPTTYQVGANTWTPKNYNGISHGDVPLINALANSYNQAAVNVGMEFGLDTFAHQLRTFGIKDDITPYPSVLLGAVDLSPMDVLGMYQLFATGGKHTPIHSIKRVIDEKGKVVQRSEPRTQTRLSPEAAYLTNYALQSVIAYGTARSANFDPDLHLAGKTGTTNDNKDAWFAGFSGNYVSVVWLGRDDNAPIGLTGGSGALPIWTNYMRRLTLSAVQLPTPEGVTWTWLNASTGQASADGCPNARWLPVITRFAPRSQDDCAAYTAYAQSLDERAVLLGEQLVDTGEDFGDGVVFYEEYEYSDDENFAPNPPANHPNDTPDTDDPFYP</sequence>
<dbReference type="GO" id="GO:0008658">
    <property type="term" value="F:penicillin binding"/>
    <property type="evidence" value="ECO:0007669"/>
    <property type="project" value="UniProtKB-UniRule"/>
</dbReference>
<dbReference type="EMBL" id="MUXU01000056">
    <property type="protein sequence ID" value="OOR88057.1"/>
    <property type="molecule type" value="Genomic_DNA"/>
</dbReference>
<keyword evidence="14 23" id="KW-0573">Peptidoglycan synthesis</keyword>
<evidence type="ECO:0000256" key="4">
    <source>
        <dbReference type="ARBA" id="ARBA00007090"/>
    </source>
</evidence>